<dbReference type="Pfam" id="PF01841">
    <property type="entry name" value="Transglut_core"/>
    <property type="match status" value="1"/>
</dbReference>
<dbReference type="InterPro" id="IPR002931">
    <property type="entry name" value="Transglutaminase-like"/>
</dbReference>
<feature type="transmembrane region" description="Helical" evidence="2">
    <location>
        <begin position="140"/>
        <end position="157"/>
    </location>
</feature>
<dbReference type="PANTHER" id="PTHR42736:SF1">
    <property type="entry name" value="PROTEIN-GLUTAMINE GAMMA-GLUTAMYLTRANSFERASE"/>
    <property type="match status" value="1"/>
</dbReference>
<evidence type="ECO:0000256" key="2">
    <source>
        <dbReference type="SAM" id="Phobius"/>
    </source>
</evidence>
<dbReference type="InterPro" id="IPR021878">
    <property type="entry name" value="TgpA_N"/>
</dbReference>
<dbReference type="Proteomes" id="UP000076510">
    <property type="component" value="Unassembled WGS sequence"/>
</dbReference>
<organism evidence="4 5">
    <name type="scientific">Rossellomorea marisflavi</name>
    <dbReference type="NCBI Taxonomy" id="189381"/>
    <lineage>
        <taxon>Bacteria</taxon>
        <taxon>Bacillati</taxon>
        <taxon>Bacillota</taxon>
        <taxon>Bacilli</taxon>
        <taxon>Bacillales</taxon>
        <taxon>Bacillaceae</taxon>
        <taxon>Rossellomorea</taxon>
    </lineage>
</organism>
<dbReference type="Gene3D" id="3.10.620.30">
    <property type="match status" value="1"/>
</dbReference>
<feature type="transmembrane region" description="Helical" evidence="2">
    <location>
        <begin position="7"/>
        <end position="25"/>
    </location>
</feature>
<accession>A0A163KXX1</accession>
<evidence type="ECO:0000313" key="5">
    <source>
        <dbReference type="Proteomes" id="UP000076510"/>
    </source>
</evidence>
<dbReference type="InterPro" id="IPR052901">
    <property type="entry name" value="Bact_TGase-like"/>
</dbReference>
<keyword evidence="2" id="KW-0812">Transmembrane</keyword>
<dbReference type="RefSeq" id="WP_063191342.1">
    <property type="nucleotide sequence ID" value="NZ_JBLGCT010000001.1"/>
</dbReference>
<feature type="transmembrane region" description="Helical" evidence="2">
    <location>
        <begin position="111"/>
        <end position="133"/>
    </location>
</feature>
<dbReference type="SUPFAM" id="SSF54001">
    <property type="entry name" value="Cysteine proteinases"/>
    <property type="match status" value="1"/>
</dbReference>
<dbReference type="InterPro" id="IPR038765">
    <property type="entry name" value="Papain-like_cys_pep_sf"/>
</dbReference>
<keyword evidence="2" id="KW-0472">Membrane</keyword>
<sequence>MKNQAHHLINIIIYGLGFLLLWEWLRPVGAITDTGSVTTFVLFIAMAFILSYFRIHFLISGAVKLLYMVVALKIWYFPGSLLDLSWVQEMFGEIGYNTGMMFGREWGSLTYMYQSLLFFILLWLMTYLLHYWLMVRRSILLFYFMTITYICVIDTYTEYDGKMSILRAVIIGFVLMGMLALERLVKREGLALFRINRRKWMVPLVILLGFSSVLALAAPKAAPIWPDPIPYLQSFSANGPGTGGGGNSKAGYDPDDSRLGGPFEADPSVVFTAEVTDEHYWKIETKDFYTGKGWEQSRPEDEGEEMNFQADELVPISDDANRDKKEDPQTERVMMASTYSHILYPYGLEKIILDWNGYFSLNPVSEKITSREENGSDIELNQYQVSYQPASYSLKKMKGTVDGDIDSEGFLDRYTQLPENLPERVSLLAEEITKDKDNWYDKVKAIERYFGQNGFVYDQQDVAVPGAEQDYVDQFLFETQKGYCDNFSTSMVTMTRSLGIPARWVKGYTEGTFSKQVDKDYQLYEVTNDNAHSWVEVFFPDVGWVPFEPTVGFSNNVRYAYDLELDDSDGEETPEEDKEETSAPESQQQQPPPDLANEDSSGVDGAQSFLQEHMGKFLFGLIAIVLLIGVAFYLRRRWIPYLYILYYRTQKSESAFPRAYLALVKQLGRHGVKMEDGQTLRSYSHYVDTHFGTYEMTSLTNNYERLLYGRDLSTEEWIKLRELWENLIKKTTG</sequence>
<reference evidence="5" key="1">
    <citation type="submission" date="2016-01" db="EMBL/GenBank/DDBJ databases">
        <title>Whole genome sequencing of Bhargavaea cecembensis T14.</title>
        <authorList>
            <person name="Hong K.W."/>
        </authorList>
    </citation>
    <scope>NUCLEOTIDE SEQUENCE [LARGE SCALE GENOMIC DNA]</scope>
    <source>
        <strain evidence="5">M19</strain>
    </source>
</reference>
<comment type="caution">
    <text evidence="4">The sequence shown here is derived from an EMBL/GenBank/DDBJ whole genome shotgun (WGS) entry which is preliminary data.</text>
</comment>
<feature type="compositionally biased region" description="Acidic residues" evidence="1">
    <location>
        <begin position="567"/>
        <end position="579"/>
    </location>
</feature>
<feature type="transmembrane region" description="Helical" evidence="2">
    <location>
        <begin position="617"/>
        <end position="634"/>
    </location>
</feature>
<feature type="transmembrane region" description="Helical" evidence="2">
    <location>
        <begin position="201"/>
        <end position="218"/>
    </location>
</feature>
<feature type="region of interest" description="Disordered" evidence="1">
    <location>
        <begin position="236"/>
        <end position="255"/>
    </location>
</feature>
<proteinExistence type="predicted"/>
<evidence type="ECO:0000256" key="1">
    <source>
        <dbReference type="SAM" id="MobiDB-lite"/>
    </source>
</evidence>
<dbReference type="EMBL" id="LQQY01000017">
    <property type="protein sequence ID" value="KZE48511.1"/>
    <property type="molecule type" value="Genomic_DNA"/>
</dbReference>
<feature type="transmembrane region" description="Helical" evidence="2">
    <location>
        <begin position="31"/>
        <end position="50"/>
    </location>
</feature>
<protein>
    <recommendedName>
        <fullName evidence="3">Transglutaminase-like domain-containing protein</fullName>
    </recommendedName>
</protein>
<dbReference type="PANTHER" id="PTHR42736">
    <property type="entry name" value="PROTEIN-GLUTAMINE GAMMA-GLUTAMYLTRANSFERASE"/>
    <property type="match status" value="1"/>
</dbReference>
<feature type="domain" description="Transglutaminase-like" evidence="3">
    <location>
        <begin position="476"/>
        <end position="551"/>
    </location>
</feature>
<keyword evidence="2" id="KW-1133">Transmembrane helix</keyword>
<feature type="region of interest" description="Disordered" evidence="1">
    <location>
        <begin position="567"/>
        <end position="603"/>
    </location>
</feature>
<feature type="transmembrane region" description="Helical" evidence="2">
    <location>
        <begin position="163"/>
        <end position="181"/>
    </location>
</feature>
<evidence type="ECO:0000259" key="3">
    <source>
        <dbReference type="SMART" id="SM00460"/>
    </source>
</evidence>
<dbReference type="Pfam" id="PF13559">
    <property type="entry name" value="DUF4129"/>
    <property type="match status" value="1"/>
</dbReference>
<dbReference type="AlphaFoldDB" id="A0A163KXX1"/>
<dbReference type="InterPro" id="IPR025403">
    <property type="entry name" value="TgpA-like_C"/>
</dbReference>
<dbReference type="OrthoDB" id="9804872at2"/>
<gene>
    <name evidence="4" type="ORF">AV649_19425</name>
</gene>
<dbReference type="Pfam" id="PF11992">
    <property type="entry name" value="TgpA_N"/>
    <property type="match status" value="1"/>
</dbReference>
<feature type="transmembrane region" description="Helical" evidence="2">
    <location>
        <begin position="57"/>
        <end position="77"/>
    </location>
</feature>
<name>A0A163KXX1_9BACI</name>
<dbReference type="SMART" id="SM00460">
    <property type="entry name" value="TGc"/>
    <property type="match status" value="1"/>
</dbReference>
<evidence type="ECO:0000313" key="4">
    <source>
        <dbReference type="EMBL" id="KZE48511.1"/>
    </source>
</evidence>